<dbReference type="GO" id="GO:0005829">
    <property type="term" value="C:cytosol"/>
    <property type="evidence" value="ECO:0007669"/>
    <property type="project" value="TreeGrafter"/>
</dbReference>
<sequence>MISKKIATSVLEQCLITGGDFAEIFEEDCINNNLSLIDSKIENVLGGRTYGIGIRIFKGFNSVYAYTNDNSLQSMLDTAYKAALALGQVTNEEKIIVLNNCKRTTNINPIKLNPSSVDYQHKINVMKTAYKSAKDYSSDISQVSVNYLDKEQNVLIANTEGLYTEDKRVRTRLSITSVASKGNENQTGHEGPGACKGFELFEDIDPEYYGKEASRVAYTMLNAKNCPAGQMAVAIDNGFGGVIFHEACGHSLEATAVAKGNSVFTDKIGHQIASAKVTAIDDGTIYNHWGSANIDDEGTPTQKNVLIENGVLKSYMVDKLNGRRMKTSPTGSSRRQSYKFAPTSRMTNTFIAAGTDKTEDIIKSIDNGLYAKKMGGGSVNPVTGEFNFAVAEGYLVKNGEIKEAVRGASLIGKGSEVLMNIDMVGDNLAQAQGMCGSVSGSIPTNVGQPMIRVKEITVGGRSEE</sequence>
<evidence type="ECO:0000256" key="4">
    <source>
        <dbReference type="ARBA" id="ARBA00023049"/>
    </source>
</evidence>
<name>A0AAX2ZHB5_9FIRM</name>
<evidence type="ECO:0000313" key="8">
    <source>
        <dbReference type="EMBL" id="UEL47855.1"/>
    </source>
</evidence>
<dbReference type="InterPro" id="IPR025502">
    <property type="entry name" value="TldD"/>
</dbReference>
<dbReference type="PANTHER" id="PTHR30624:SF4">
    <property type="entry name" value="METALLOPROTEASE TLDD"/>
    <property type="match status" value="1"/>
</dbReference>
<comment type="similarity">
    <text evidence="1">Belongs to the peptidase U62 family.</text>
</comment>
<feature type="domain" description="Metalloprotease TldD/E N-terminal" evidence="5">
    <location>
        <begin position="22"/>
        <end position="83"/>
    </location>
</feature>
<dbReference type="SUPFAM" id="SSF111283">
    <property type="entry name" value="Putative modulator of DNA gyrase, PmbA/TldD"/>
    <property type="match status" value="1"/>
</dbReference>
<keyword evidence="3" id="KW-0378">Hydrolase</keyword>
<dbReference type="InterPro" id="IPR051463">
    <property type="entry name" value="Peptidase_U62_metallo"/>
</dbReference>
<accession>A0AAX2ZHB5</accession>
<evidence type="ECO:0000256" key="2">
    <source>
        <dbReference type="ARBA" id="ARBA00022670"/>
    </source>
</evidence>
<dbReference type="Gene3D" id="3.30.2290.10">
    <property type="entry name" value="PmbA/TldD superfamily"/>
    <property type="match status" value="1"/>
</dbReference>
<keyword evidence="2" id="KW-0645">Protease</keyword>
<dbReference type="Proteomes" id="UP001198983">
    <property type="component" value="Chromosome"/>
</dbReference>
<evidence type="ECO:0000259" key="7">
    <source>
        <dbReference type="Pfam" id="PF19290"/>
    </source>
</evidence>
<evidence type="ECO:0000256" key="1">
    <source>
        <dbReference type="ARBA" id="ARBA00005836"/>
    </source>
</evidence>
<dbReference type="GO" id="GO:0006508">
    <property type="term" value="P:proteolysis"/>
    <property type="evidence" value="ECO:0007669"/>
    <property type="project" value="UniProtKB-KW"/>
</dbReference>
<evidence type="ECO:0000256" key="3">
    <source>
        <dbReference type="ARBA" id="ARBA00022801"/>
    </source>
</evidence>
<dbReference type="AlphaFoldDB" id="A0AAX2ZHB5"/>
<protein>
    <submittedName>
        <fullName evidence="8">TldD/PmbA family protein</fullName>
    </submittedName>
</protein>
<gene>
    <name evidence="8" type="ORF">JW646_19910</name>
</gene>
<dbReference type="Pfam" id="PF19290">
    <property type="entry name" value="PmbA_TldD_2nd"/>
    <property type="match status" value="1"/>
</dbReference>
<dbReference type="PIRSF" id="PIRSF004919">
    <property type="entry name" value="TldD"/>
    <property type="match status" value="1"/>
</dbReference>
<dbReference type="RefSeq" id="WP_228416168.1">
    <property type="nucleotide sequence ID" value="NZ_CP081135.1"/>
</dbReference>
<reference evidence="8 9" key="1">
    <citation type="journal article" date="2023" name="Int. J. Syst. Evol. Microbiol.">
        <title>Terrisporobacter hibernicus sp. nov., isolated from bovine faeces in Northern Ireland.</title>
        <authorList>
            <person name="Mitchell M."/>
            <person name="Nguyen S.V."/>
            <person name="Connor M."/>
            <person name="Fairley D.J."/>
            <person name="Donoghue O."/>
            <person name="Marshall H."/>
            <person name="Koolman L."/>
            <person name="McMullan G."/>
            <person name="Schaffer K.E."/>
            <person name="McGrath J.W."/>
            <person name="Fanning S."/>
        </authorList>
    </citation>
    <scope>NUCLEOTIDE SEQUENCE [LARGE SCALE GENOMIC DNA]</scope>
    <source>
        <strain evidence="8 9">MCA3</strain>
    </source>
</reference>
<dbReference type="Pfam" id="PF01523">
    <property type="entry name" value="PmbA_TldD_1st"/>
    <property type="match status" value="1"/>
</dbReference>
<dbReference type="InterPro" id="IPR035068">
    <property type="entry name" value="TldD/PmbA_N"/>
</dbReference>
<dbReference type="Pfam" id="PF19289">
    <property type="entry name" value="PmbA_TldD_3rd"/>
    <property type="match status" value="1"/>
</dbReference>
<feature type="domain" description="Metalloprotease TldD/E C-terminal" evidence="6">
    <location>
        <begin position="229"/>
        <end position="460"/>
    </location>
</feature>
<evidence type="ECO:0000313" key="9">
    <source>
        <dbReference type="Proteomes" id="UP001198983"/>
    </source>
</evidence>
<dbReference type="KEGG" id="tem:JW646_19910"/>
<proteinExistence type="inferred from homology"/>
<evidence type="ECO:0000259" key="6">
    <source>
        <dbReference type="Pfam" id="PF19289"/>
    </source>
</evidence>
<dbReference type="InterPro" id="IPR002510">
    <property type="entry name" value="Metalloprtase-TldD/E_N"/>
</dbReference>
<dbReference type="GO" id="GO:0008237">
    <property type="term" value="F:metallopeptidase activity"/>
    <property type="evidence" value="ECO:0007669"/>
    <property type="project" value="UniProtKB-KW"/>
</dbReference>
<dbReference type="InterPro" id="IPR045570">
    <property type="entry name" value="Metalloprtase-TldD/E_cen_dom"/>
</dbReference>
<dbReference type="InterPro" id="IPR036059">
    <property type="entry name" value="TldD/PmbA_sf"/>
</dbReference>
<organism evidence="8 9">
    <name type="scientific">Terrisporobacter hibernicus</name>
    <dbReference type="NCBI Taxonomy" id="2813371"/>
    <lineage>
        <taxon>Bacteria</taxon>
        <taxon>Bacillati</taxon>
        <taxon>Bacillota</taxon>
        <taxon>Clostridia</taxon>
        <taxon>Peptostreptococcales</taxon>
        <taxon>Peptostreptococcaceae</taxon>
        <taxon>Terrisporobacter</taxon>
    </lineage>
</organism>
<dbReference type="InterPro" id="IPR045569">
    <property type="entry name" value="Metalloprtase-TldD/E_C"/>
</dbReference>
<keyword evidence="9" id="KW-1185">Reference proteome</keyword>
<feature type="domain" description="Metalloprotease TldD/E central" evidence="7">
    <location>
        <begin position="113"/>
        <end position="221"/>
    </location>
</feature>
<dbReference type="EMBL" id="CP081135">
    <property type="protein sequence ID" value="UEL47855.1"/>
    <property type="molecule type" value="Genomic_DNA"/>
</dbReference>
<dbReference type="PANTHER" id="PTHR30624">
    <property type="entry name" value="UNCHARACTERIZED PROTEIN TLDD AND PMBA"/>
    <property type="match status" value="1"/>
</dbReference>
<keyword evidence="4" id="KW-0482">Metalloprotease</keyword>
<evidence type="ECO:0000259" key="5">
    <source>
        <dbReference type="Pfam" id="PF01523"/>
    </source>
</evidence>